<comment type="caution">
    <text evidence="2">The sequence shown here is derived from an EMBL/GenBank/DDBJ whole genome shotgun (WGS) entry which is preliminary data.</text>
</comment>
<sequence>MESTAEVWWLSTGLVGNNGVDGETQQERGDSTRSCDAGDGIEGGADREGRDNGLGIDGGGDWAEQSTEERARDQVFVGVAVEKRWWRSGVGKARTRPGHGFGDLRLVNSVLQVMIIDGEEERQLELKYVVYWRLGEEEKCEIDGVEKRKKMVR</sequence>
<dbReference type="EMBL" id="JBEDUW010000007">
    <property type="protein sequence ID" value="KAK9912516.1"/>
    <property type="molecule type" value="Genomic_DNA"/>
</dbReference>
<organism evidence="2 3">
    <name type="scientific">Rubus argutus</name>
    <name type="common">Southern blackberry</name>
    <dbReference type="NCBI Taxonomy" id="59490"/>
    <lineage>
        <taxon>Eukaryota</taxon>
        <taxon>Viridiplantae</taxon>
        <taxon>Streptophyta</taxon>
        <taxon>Embryophyta</taxon>
        <taxon>Tracheophyta</taxon>
        <taxon>Spermatophyta</taxon>
        <taxon>Magnoliopsida</taxon>
        <taxon>eudicotyledons</taxon>
        <taxon>Gunneridae</taxon>
        <taxon>Pentapetalae</taxon>
        <taxon>rosids</taxon>
        <taxon>fabids</taxon>
        <taxon>Rosales</taxon>
        <taxon>Rosaceae</taxon>
        <taxon>Rosoideae</taxon>
        <taxon>Rosoideae incertae sedis</taxon>
        <taxon>Rubus</taxon>
    </lineage>
</organism>
<gene>
    <name evidence="2" type="ORF">M0R45_036378</name>
</gene>
<evidence type="ECO:0000313" key="2">
    <source>
        <dbReference type="EMBL" id="KAK9912516.1"/>
    </source>
</evidence>
<evidence type="ECO:0000256" key="1">
    <source>
        <dbReference type="SAM" id="MobiDB-lite"/>
    </source>
</evidence>
<feature type="region of interest" description="Disordered" evidence="1">
    <location>
        <begin position="15"/>
        <end position="69"/>
    </location>
</feature>
<dbReference type="Proteomes" id="UP001457282">
    <property type="component" value="Unassembled WGS sequence"/>
</dbReference>
<keyword evidence="3" id="KW-1185">Reference proteome</keyword>
<name>A0AAW1VZP7_RUBAR</name>
<reference evidence="2 3" key="1">
    <citation type="journal article" date="2023" name="G3 (Bethesda)">
        <title>A chromosome-length genome assembly and annotation of blackberry (Rubus argutus, cv. 'Hillquist').</title>
        <authorList>
            <person name="Bruna T."/>
            <person name="Aryal R."/>
            <person name="Dudchenko O."/>
            <person name="Sargent D.J."/>
            <person name="Mead D."/>
            <person name="Buti M."/>
            <person name="Cavallini A."/>
            <person name="Hytonen T."/>
            <person name="Andres J."/>
            <person name="Pham M."/>
            <person name="Weisz D."/>
            <person name="Mascagni F."/>
            <person name="Usai G."/>
            <person name="Natali L."/>
            <person name="Bassil N."/>
            <person name="Fernandez G.E."/>
            <person name="Lomsadze A."/>
            <person name="Armour M."/>
            <person name="Olukolu B."/>
            <person name="Poorten T."/>
            <person name="Britton C."/>
            <person name="Davik J."/>
            <person name="Ashrafi H."/>
            <person name="Aiden E.L."/>
            <person name="Borodovsky M."/>
            <person name="Worthington M."/>
        </authorList>
    </citation>
    <scope>NUCLEOTIDE SEQUENCE [LARGE SCALE GENOMIC DNA]</scope>
    <source>
        <strain evidence="2">PI 553951</strain>
    </source>
</reference>
<proteinExistence type="predicted"/>
<accession>A0AAW1VZP7</accession>
<dbReference type="AlphaFoldDB" id="A0AAW1VZP7"/>
<evidence type="ECO:0000313" key="3">
    <source>
        <dbReference type="Proteomes" id="UP001457282"/>
    </source>
</evidence>
<protein>
    <submittedName>
        <fullName evidence="2">Uncharacterized protein</fullName>
    </submittedName>
</protein>